<dbReference type="CDD" id="cd00501">
    <property type="entry name" value="Peptidase_C15"/>
    <property type="match status" value="1"/>
</dbReference>
<dbReference type="InterPro" id="IPR016125">
    <property type="entry name" value="Peptidase_C15-like"/>
</dbReference>
<dbReference type="PIRSF" id="PIRSF015592">
    <property type="entry name" value="Prld-crbxl_pptds"/>
    <property type="match status" value="1"/>
</dbReference>
<dbReference type="InterPro" id="IPR036440">
    <property type="entry name" value="Peptidase_C15-like_sf"/>
</dbReference>
<evidence type="ECO:0000256" key="2">
    <source>
        <dbReference type="ARBA" id="ARBA00002280"/>
    </source>
</evidence>
<keyword evidence="12" id="KW-1185">Reference proteome</keyword>
<protein>
    <recommendedName>
        <fullName evidence="9">Pyrrolidone-carboxylate peptidase</fullName>
        <ecNumber evidence="9">3.4.19.3</ecNumber>
    </recommendedName>
    <alternativeName>
        <fullName evidence="9">5-oxoprolyl-peptidase</fullName>
    </alternativeName>
    <alternativeName>
        <fullName evidence="9">Pyroglutamyl-peptidase I</fullName>
        <shortName evidence="9">PGP-I</shortName>
        <shortName evidence="9">Pyrase</shortName>
    </alternativeName>
</protein>
<dbReference type="GO" id="GO:0016920">
    <property type="term" value="F:pyroglutamyl-peptidase activity"/>
    <property type="evidence" value="ECO:0007669"/>
    <property type="project" value="UniProtKB-UniRule"/>
</dbReference>
<dbReference type="SUPFAM" id="SSF53182">
    <property type="entry name" value="Pyrrolidone carboxyl peptidase (pyroglutamate aminopeptidase)"/>
    <property type="match status" value="1"/>
</dbReference>
<dbReference type="Proteomes" id="UP000310263">
    <property type="component" value="Unassembled WGS sequence"/>
</dbReference>
<evidence type="ECO:0000256" key="1">
    <source>
        <dbReference type="ARBA" id="ARBA00001770"/>
    </source>
</evidence>
<dbReference type="PRINTS" id="PR00706">
    <property type="entry name" value="PYROGLUPTASE"/>
</dbReference>
<dbReference type="Gene3D" id="3.40.630.20">
    <property type="entry name" value="Peptidase C15, pyroglutamyl peptidase I-like"/>
    <property type="match status" value="1"/>
</dbReference>
<evidence type="ECO:0000256" key="3">
    <source>
        <dbReference type="ARBA" id="ARBA00004496"/>
    </source>
</evidence>
<dbReference type="EC" id="3.4.19.3" evidence="9"/>
<dbReference type="HAMAP" id="MF_00417">
    <property type="entry name" value="Pyrrolid_peptidase"/>
    <property type="match status" value="1"/>
</dbReference>
<dbReference type="FunFam" id="3.40.630.20:FF:000001">
    <property type="entry name" value="Pyrrolidone-carboxylate peptidase"/>
    <property type="match status" value="1"/>
</dbReference>
<keyword evidence="7 9" id="KW-0378">Hydrolase</keyword>
<dbReference type="InterPro" id="IPR000816">
    <property type="entry name" value="Peptidase_C15"/>
</dbReference>
<keyword evidence="8 9" id="KW-0788">Thiol protease</keyword>
<feature type="active site" evidence="9 10">
    <location>
        <position position="142"/>
    </location>
</feature>
<comment type="subcellular location">
    <subcellularLocation>
        <location evidence="3 9">Cytoplasm</location>
    </subcellularLocation>
</comment>
<dbReference type="EMBL" id="SRYE01000004">
    <property type="protein sequence ID" value="TGY61736.1"/>
    <property type="molecule type" value="Genomic_DNA"/>
</dbReference>
<comment type="subunit">
    <text evidence="9">Homotetramer.</text>
</comment>
<accession>A0A4S2EYW9</accession>
<feature type="active site" evidence="9">
    <location>
        <position position="166"/>
    </location>
</feature>
<proteinExistence type="inferred from homology"/>
<evidence type="ECO:0000256" key="8">
    <source>
        <dbReference type="ARBA" id="ARBA00022807"/>
    </source>
</evidence>
<dbReference type="NCBIfam" id="TIGR00504">
    <property type="entry name" value="pyro_pdase"/>
    <property type="match status" value="1"/>
</dbReference>
<comment type="catalytic activity">
    <reaction evidence="1 9 10">
        <text>Release of an N-terminal pyroglutamyl group from a polypeptide, the second amino acid generally not being Pro.</text>
        <dbReference type="EC" id="3.4.19.3"/>
    </reaction>
</comment>
<evidence type="ECO:0000313" key="11">
    <source>
        <dbReference type="EMBL" id="TGY61736.1"/>
    </source>
</evidence>
<dbReference type="PROSITE" id="PS01334">
    <property type="entry name" value="PYRASE_CYS"/>
    <property type="match status" value="1"/>
</dbReference>
<dbReference type="GO" id="GO:0005829">
    <property type="term" value="C:cytosol"/>
    <property type="evidence" value="ECO:0007669"/>
    <property type="project" value="InterPro"/>
</dbReference>
<keyword evidence="6 9" id="KW-0645">Protease</keyword>
<gene>
    <name evidence="9 11" type="primary">pcp</name>
    <name evidence="11" type="ORF">E5334_06955</name>
</gene>
<reference evidence="11 12" key="1">
    <citation type="submission" date="2019-04" db="EMBL/GenBank/DDBJ databases">
        <title>Microbes associate with the intestines of laboratory mice.</title>
        <authorList>
            <person name="Navarre W."/>
            <person name="Wong E."/>
            <person name="Huang K."/>
            <person name="Tropini C."/>
            <person name="Ng K."/>
            <person name="Yu B."/>
        </authorList>
    </citation>
    <scope>NUCLEOTIDE SEQUENCE [LARGE SCALE GENOMIC DNA]</scope>
    <source>
        <strain evidence="11 12">NM07_P-09</strain>
    </source>
</reference>
<dbReference type="OrthoDB" id="9779738at2"/>
<evidence type="ECO:0000256" key="7">
    <source>
        <dbReference type="ARBA" id="ARBA00022801"/>
    </source>
</evidence>
<evidence type="ECO:0000256" key="9">
    <source>
        <dbReference type="HAMAP-Rule" id="MF_00417"/>
    </source>
</evidence>
<feature type="active site" evidence="9">
    <location>
        <position position="79"/>
    </location>
</feature>
<comment type="function">
    <text evidence="2 9">Removes 5-oxoproline from various penultimate amino acid residues except L-proline.</text>
</comment>
<dbReference type="InterPro" id="IPR033694">
    <property type="entry name" value="PGPEP1_Cys_AS"/>
</dbReference>
<dbReference type="InterPro" id="IPR029762">
    <property type="entry name" value="PGP-I_bact-type"/>
</dbReference>
<evidence type="ECO:0000313" key="12">
    <source>
        <dbReference type="Proteomes" id="UP000310263"/>
    </source>
</evidence>
<evidence type="ECO:0000256" key="5">
    <source>
        <dbReference type="ARBA" id="ARBA00022490"/>
    </source>
</evidence>
<organism evidence="11 12">
    <name type="scientific">Muricaecibacterium torontonense</name>
    <dbReference type="NCBI Taxonomy" id="3032871"/>
    <lineage>
        <taxon>Bacteria</taxon>
        <taxon>Bacillati</taxon>
        <taxon>Actinomycetota</taxon>
        <taxon>Coriobacteriia</taxon>
        <taxon>Coriobacteriales</taxon>
        <taxon>Atopobiaceae</taxon>
        <taxon>Muricaecibacterium</taxon>
    </lineage>
</organism>
<dbReference type="GO" id="GO:0006508">
    <property type="term" value="P:proteolysis"/>
    <property type="evidence" value="ECO:0007669"/>
    <property type="project" value="UniProtKB-KW"/>
</dbReference>
<dbReference type="RefSeq" id="WP_136012868.1">
    <property type="nucleotide sequence ID" value="NZ_SRYE01000004.1"/>
</dbReference>
<evidence type="ECO:0000256" key="10">
    <source>
        <dbReference type="PROSITE-ProRule" id="PRU10077"/>
    </source>
</evidence>
<comment type="caution">
    <text evidence="11">The sequence shown here is derived from an EMBL/GenBank/DDBJ whole genome shotgun (WGS) entry which is preliminary data.</text>
</comment>
<dbReference type="NCBIfam" id="NF009676">
    <property type="entry name" value="PRK13197.1"/>
    <property type="match status" value="1"/>
</dbReference>
<dbReference type="Pfam" id="PF01470">
    <property type="entry name" value="Peptidase_C15"/>
    <property type="match status" value="1"/>
</dbReference>
<dbReference type="AlphaFoldDB" id="A0A4S2EYW9"/>
<dbReference type="PANTHER" id="PTHR23402">
    <property type="entry name" value="PROTEASE FAMILY C15 PYROGLUTAMYL-PEPTIDASE I-RELATED"/>
    <property type="match status" value="1"/>
</dbReference>
<evidence type="ECO:0000256" key="6">
    <source>
        <dbReference type="ARBA" id="ARBA00022670"/>
    </source>
</evidence>
<sequence>MAKVLVTGFEPFGGDSVNPALEAVKQLPSTIAGAQVVVKEVPTAFERSAQVLEDLMDAEKPDLVLCVGQAGGRAAMSVERVAINLIDARIPDNDGDQPLDTPVREGGPDAYFATLPVKSMVKAMHEAGVPAALSYSAGTYVCNSLMYNALYLAARANKPVRAGFVHVPFATEQAVDRPASTPTMDISCITRALEAGIAAMVTTDEDIHIFMGTIS</sequence>
<name>A0A4S2EYW9_9ACTN</name>
<comment type="similarity">
    <text evidence="4 9">Belongs to the peptidase C15 family.</text>
</comment>
<evidence type="ECO:0000256" key="4">
    <source>
        <dbReference type="ARBA" id="ARBA00006641"/>
    </source>
</evidence>
<dbReference type="PANTHER" id="PTHR23402:SF1">
    <property type="entry name" value="PYROGLUTAMYL-PEPTIDASE I"/>
    <property type="match status" value="1"/>
</dbReference>
<keyword evidence="5 9" id="KW-0963">Cytoplasm</keyword>